<feature type="compositionally biased region" description="Polar residues" evidence="1">
    <location>
        <begin position="133"/>
        <end position="152"/>
    </location>
</feature>
<proteinExistence type="predicted"/>
<name>A0ABN7UJT6_GIGMA</name>
<feature type="region of interest" description="Disordered" evidence="1">
    <location>
        <begin position="123"/>
        <end position="152"/>
    </location>
</feature>
<accession>A0ABN7UJT6</accession>
<reference evidence="2 3" key="1">
    <citation type="submission" date="2021-06" db="EMBL/GenBank/DDBJ databases">
        <authorList>
            <person name="Kallberg Y."/>
            <person name="Tangrot J."/>
            <person name="Rosling A."/>
        </authorList>
    </citation>
    <scope>NUCLEOTIDE SEQUENCE [LARGE SCALE GENOMIC DNA]</scope>
    <source>
        <strain evidence="2 3">120-4 pot B 10/14</strain>
    </source>
</reference>
<evidence type="ECO:0000313" key="3">
    <source>
        <dbReference type="Proteomes" id="UP000789901"/>
    </source>
</evidence>
<protein>
    <submittedName>
        <fullName evidence="2">40_t:CDS:1</fullName>
    </submittedName>
</protein>
<evidence type="ECO:0000256" key="1">
    <source>
        <dbReference type="SAM" id="MobiDB-lite"/>
    </source>
</evidence>
<comment type="caution">
    <text evidence="2">The sequence shown here is derived from an EMBL/GenBank/DDBJ whole genome shotgun (WGS) entry which is preliminary data.</text>
</comment>
<organism evidence="2 3">
    <name type="scientific">Gigaspora margarita</name>
    <dbReference type="NCBI Taxonomy" id="4874"/>
    <lineage>
        <taxon>Eukaryota</taxon>
        <taxon>Fungi</taxon>
        <taxon>Fungi incertae sedis</taxon>
        <taxon>Mucoromycota</taxon>
        <taxon>Glomeromycotina</taxon>
        <taxon>Glomeromycetes</taxon>
        <taxon>Diversisporales</taxon>
        <taxon>Gigasporaceae</taxon>
        <taxon>Gigaspora</taxon>
    </lineage>
</organism>
<dbReference type="EMBL" id="CAJVQB010003206">
    <property type="protein sequence ID" value="CAG8601006.1"/>
    <property type="molecule type" value="Genomic_DNA"/>
</dbReference>
<dbReference type="Proteomes" id="UP000789901">
    <property type="component" value="Unassembled WGS sequence"/>
</dbReference>
<evidence type="ECO:0000313" key="2">
    <source>
        <dbReference type="EMBL" id="CAG8601006.1"/>
    </source>
</evidence>
<keyword evidence="3" id="KW-1185">Reference proteome</keyword>
<gene>
    <name evidence="2" type="ORF">GMARGA_LOCUS6882</name>
</gene>
<sequence>MSGKIRVCNLKNVVLMKKNYDYYRRQHFTIPPISLLIEKNVSFSNQREELHNELRKIKDIKNYSNDFFVVAQRYTNIEKKSSASSLMDESLINQDCSQPCVKSKASSSTLSLIETPSRGSSVNFEEINIPGKHSNNSTESLTNQPDLSIIQA</sequence>